<dbReference type="Gene3D" id="3.40.50.720">
    <property type="entry name" value="NAD(P)-binding Rossmann-like Domain"/>
    <property type="match status" value="1"/>
</dbReference>
<dbReference type="PROSITE" id="PS00061">
    <property type="entry name" value="ADH_SHORT"/>
    <property type="match status" value="1"/>
</dbReference>
<evidence type="ECO:0000313" key="3">
    <source>
        <dbReference type="EMBL" id="ELT96200.1"/>
    </source>
</evidence>
<evidence type="ECO:0000313" key="5">
    <source>
        <dbReference type="Proteomes" id="UP000014760"/>
    </source>
</evidence>
<dbReference type="GO" id="GO:0008202">
    <property type="term" value="P:steroid metabolic process"/>
    <property type="evidence" value="ECO:0007669"/>
    <property type="project" value="TreeGrafter"/>
</dbReference>
<dbReference type="PRINTS" id="PR00080">
    <property type="entry name" value="SDRFAMILY"/>
</dbReference>
<comment type="similarity">
    <text evidence="2">Belongs to the short-chain dehydrogenases/reductases (SDR) family.</text>
</comment>
<dbReference type="Proteomes" id="UP000014760">
    <property type="component" value="Unassembled WGS sequence"/>
</dbReference>
<dbReference type="EMBL" id="AMQN01002294">
    <property type="status" value="NOT_ANNOTATED_CDS"/>
    <property type="molecule type" value="Genomic_DNA"/>
</dbReference>
<dbReference type="Pfam" id="PF00106">
    <property type="entry name" value="adh_short"/>
    <property type="match status" value="1"/>
</dbReference>
<dbReference type="OMA" id="MWFYVVA"/>
<dbReference type="AlphaFoldDB" id="R7TZ26"/>
<dbReference type="InterPro" id="IPR002347">
    <property type="entry name" value="SDR_fam"/>
</dbReference>
<dbReference type="FunCoup" id="R7TZ26">
    <property type="interactions" value="12"/>
</dbReference>
<keyword evidence="5" id="KW-1185">Reference proteome</keyword>
<sequence>MEYECIAYCCVFYLLLKGIEWLLRKPHISRRAAKCVFITGCDSGFGHETAKILTRYGITVFAGCYTDLGMKILQEYNAINLKPVRIDVSNKKSITEAVQWVKGQLPEGKGLWGLVNNAGIPGSHIGPMDWLTLDDHREVFDVNYFGLVAVTEAFLPLLKKEKGSRIVNTASILGRMTMMFSGSYTATKHAVEGYSAVLRNEIRPFDISVHIVEPTVIFTPIADETRLLSAAKRAWNRLEDDKKNQYGEKYLEQMQTVAFANYYKMGSPDLTPVLDAYEHALFSWWPKRRYLVGVNSTTFWLMMVLPDVITDFLSNMSTPLVPAIMNKK</sequence>
<reference evidence="5" key="1">
    <citation type="submission" date="2012-12" db="EMBL/GenBank/DDBJ databases">
        <authorList>
            <person name="Hellsten U."/>
            <person name="Grimwood J."/>
            <person name="Chapman J.A."/>
            <person name="Shapiro H."/>
            <person name="Aerts A."/>
            <person name="Otillar R.P."/>
            <person name="Terry A.Y."/>
            <person name="Boore J.L."/>
            <person name="Simakov O."/>
            <person name="Marletaz F."/>
            <person name="Cho S.-J."/>
            <person name="Edsinger-Gonzales E."/>
            <person name="Havlak P."/>
            <person name="Kuo D.-H."/>
            <person name="Larsson T."/>
            <person name="Lv J."/>
            <person name="Arendt D."/>
            <person name="Savage R."/>
            <person name="Osoegawa K."/>
            <person name="de Jong P."/>
            <person name="Lindberg D.R."/>
            <person name="Seaver E.C."/>
            <person name="Weisblat D.A."/>
            <person name="Putnam N.H."/>
            <person name="Grigoriev I.V."/>
            <person name="Rokhsar D.S."/>
        </authorList>
    </citation>
    <scope>NUCLEOTIDE SEQUENCE</scope>
    <source>
        <strain evidence="5">I ESC-2004</strain>
    </source>
</reference>
<name>R7TZ26_CAPTE</name>
<dbReference type="GO" id="GO:0016491">
    <property type="term" value="F:oxidoreductase activity"/>
    <property type="evidence" value="ECO:0007669"/>
    <property type="project" value="UniProtKB-KW"/>
</dbReference>
<proteinExistence type="inferred from homology"/>
<dbReference type="InterPro" id="IPR020904">
    <property type="entry name" value="Sc_DH/Rdtase_CS"/>
</dbReference>
<evidence type="ECO:0000256" key="1">
    <source>
        <dbReference type="ARBA" id="ARBA00023002"/>
    </source>
</evidence>
<reference evidence="4" key="3">
    <citation type="submission" date="2015-06" db="UniProtKB">
        <authorList>
            <consortium name="EnsemblMetazoa"/>
        </authorList>
    </citation>
    <scope>IDENTIFICATION</scope>
</reference>
<dbReference type="InterPro" id="IPR036291">
    <property type="entry name" value="NAD(P)-bd_dom_sf"/>
</dbReference>
<protein>
    <submittedName>
        <fullName evidence="3 4">Uncharacterized protein</fullName>
    </submittedName>
</protein>
<gene>
    <name evidence="3" type="ORF">CAPTEDRAFT_5213</name>
</gene>
<accession>R7TZ26</accession>
<organism evidence="3">
    <name type="scientific">Capitella teleta</name>
    <name type="common">Polychaete worm</name>
    <dbReference type="NCBI Taxonomy" id="283909"/>
    <lineage>
        <taxon>Eukaryota</taxon>
        <taxon>Metazoa</taxon>
        <taxon>Spiralia</taxon>
        <taxon>Lophotrochozoa</taxon>
        <taxon>Annelida</taxon>
        <taxon>Polychaeta</taxon>
        <taxon>Sedentaria</taxon>
        <taxon>Scolecida</taxon>
        <taxon>Capitellidae</taxon>
        <taxon>Capitella</taxon>
    </lineage>
</organism>
<reference evidence="3 5" key="2">
    <citation type="journal article" date="2013" name="Nature">
        <title>Insights into bilaterian evolution from three spiralian genomes.</title>
        <authorList>
            <person name="Simakov O."/>
            <person name="Marletaz F."/>
            <person name="Cho S.J."/>
            <person name="Edsinger-Gonzales E."/>
            <person name="Havlak P."/>
            <person name="Hellsten U."/>
            <person name="Kuo D.H."/>
            <person name="Larsson T."/>
            <person name="Lv J."/>
            <person name="Arendt D."/>
            <person name="Savage R."/>
            <person name="Osoegawa K."/>
            <person name="de Jong P."/>
            <person name="Grimwood J."/>
            <person name="Chapman J.A."/>
            <person name="Shapiro H."/>
            <person name="Aerts A."/>
            <person name="Otillar R.P."/>
            <person name="Terry A.Y."/>
            <person name="Boore J.L."/>
            <person name="Grigoriev I.V."/>
            <person name="Lindberg D.R."/>
            <person name="Seaver E.C."/>
            <person name="Weisblat D.A."/>
            <person name="Putnam N.H."/>
            <person name="Rokhsar D.S."/>
        </authorList>
    </citation>
    <scope>NUCLEOTIDE SEQUENCE</scope>
    <source>
        <strain evidence="3 5">I ESC-2004</strain>
    </source>
</reference>
<dbReference type="SUPFAM" id="SSF51735">
    <property type="entry name" value="NAD(P)-binding Rossmann-fold domains"/>
    <property type="match status" value="1"/>
</dbReference>
<dbReference type="PANTHER" id="PTHR43313">
    <property type="entry name" value="SHORT-CHAIN DEHYDROGENASE/REDUCTASE FAMILY 9C"/>
    <property type="match status" value="1"/>
</dbReference>
<dbReference type="PRINTS" id="PR00081">
    <property type="entry name" value="GDHRDH"/>
</dbReference>
<dbReference type="HOGENOM" id="CLU_010194_2_0_1"/>
<dbReference type="EnsemblMetazoa" id="CapteT5213">
    <property type="protein sequence ID" value="CapteP5213"/>
    <property type="gene ID" value="CapteG5213"/>
</dbReference>
<keyword evidence="1" id="KW-0560">Oxidoreductase</keyword>
<evidence type="ECO:0000256" key="2">
    <source>
        <dbReference type="RuleBase" id="RU000363"/>
    </source>
</evidence>
<dbReference type="OrthoDB" id="5296at2759"/>
<dbReference type="STRING" id="283909.R7TZ26"/>
<dbReference type="PANTHER" id="PTHR43313:SF1">
    <property type="entry name" value="3BETA-HYDROXYSTEROID DEHYDROGENASE DHS-16"/>
    <property type="match status" value="1"/>
</dbReference>
<dbReference type="EMBL" id="KB308885">
    <property type="protein sequence ID" value="ELT96200.1"/>
    <property type="molecule type" value="Genomic_DNA"/>
</dbReference>
<evidence type="ECO:0000313" key="4">
    <source>
        <dbReference type="EnsemblMetazoa" id="CapteP5213"/>
    </source>
</evidence>